<organism evidence="2 3">
    <name type="scientific">Glarea lozoyensis (strain ATCC 74030 / MF5533)</name>
    <dbReference type="NCBI Taxonomy" id="1104152"/>
    <lineage>
        <taxon>Eukaryota</taxon>
        <taxon>Fungi</taxon>
        <taxon>Dikarya</taxon>
        <taxon>Ascomycota</taxon>
        <taxon>Pezizomycotina</taxon>
        <taxon>Leotiomycetes</taxon>
        <taxon>Helotiales</taxon>
        <taxon>Helotiaceae</taxon>
        <taxon>Glarea</taxon>
    </lineage>
</organism>
<dbReference type="GO" id="GO:0003723">
    <property type="term" value="F:RNA binding"/>
    <property type="evidence" value="ECO:0007669"/>
    <property type="project" value="UniProtKB-KW"/>
</dbReference>
<protein>
    <submittedName>
        <fullName evidence="2">Putative CCA tRNA nucleotidyltransferase 2</fullName>
    </submittedName>
</protein>
<dbReference type="AlphaFoldDB" id="H0EPA2"/>
<dbReference type="HOGENOM" id="CLU_771722_0_0_1"/>
<keyword evidence="3" id="KW-1185">Reference proteome</keyword>
<dbReference type="PANTHER" id="PTHR13734">
    <property type="entry name" value="TRNA-NUCLEOTIDYLTRANSFERASE"/>
    <property type="match status" value="1"/>
</dbReference>
<comment type="caution">
    <text evidence="2">The sequence shown here is derived from an EMBL/GenBank/DDBJ whole genome shotgun (WGS) entry which is preliminary data.</text>
</comment>
<sequence>MLKGKHPREALHLIDRLGLYSVIFTDPTKDAASSPAVENWKLVYDCLETLQGNKTPGSIYDTLVRSEDAQFVAWILAAVTPWSSVPLPEAKPGAKLLLPYATLVGREGIKVNNKISDIITAAFRNLDEITALRNAIQKKEPYVSERDTLGMMIRRWDWQGKNWRLEVLLAIFVEVLNKAQADYTEIFASWQTFIDHLEGMGLMNAPSIPPKVNGVQLMKALEIKKAGAWMKPALDVCMEWQLRNPDLEDTDGAIEEVKKRKEDDRTTLPPQTLPKQFSLAQLRDEVTSSDRNKNKTDEFQNLLILNSCLTNRERLDRDSSDDNEAAIDLLVWTSRAILPDGSIIPQDDAPEAKKPARRL</sequence>
<dbReference type="Proteomes" id="UP000005446">
    <property type="component" value="Unassembled WGS sequence"/>
</dbReference>
<dbReference type="GO" id="GO:0052929">
    <property type="term" value="F:ATP:3'-cytidine-cytidine-tRNA adenylyltransferase activity"/>
    <property type="evidence" value="ECO:0007669"/>
    <property type="project" value="TreeGrafter"/>
</dbReference>
<dbReference type="GO" id="GO:0052927">
    <property type="term" value="F:CC tRNA cytidylyltransferase activity"/>
    <property type="evidence" value="ECO:0007669"/>
    <property type="project" value="TreeGrafter"/>
</dbReference>
<dbReference type="InParanoid" id="H0EPA2"/>
<name>H0EPA2_GLAL7</name>
<proteinExistence type="predicted"/>
<evidence type="ECO:0000256" key="1">
    <source>
        <dbReference type="ARBA" id="ARBA00022884"/>
    </source>
</evidence>
<dbReference type="GO" id="GO:0001680">
    <property type="term" value="P:tRNA 3'-terminal CCA addition"/>
    <property type="evidence" value="ECO:0007669"/>
    <property type="project" value="TreeGrafter"/>
</dbReference>
<dbReference type="EMBL" id="AGUE01000110">
    <property type="protein sequence ID" value="EHK99602.1"/>
    <property type="molecule type" value="Genomic_DNA"/>
</dbReference>
<dbReference type="OrthoDB" id="445712at2759"/>
<gene>
    <name evidence="2" type="ORF">M7I_4473</name>
</gene>
<evidence type="ECO:0000313" key="3">
    <source>
        <dbReference type="Proteomes" id="UP000005446"/>
    </source>
</evidence>
<dbReference type="PANTHER" id="PTHR13734:SF5">
    <property type="entry name" value="CCA TRNA NUCLEOTIDYLTRANSFERASE, MITOCHONDRIAL"/>
    <property type="match status" value="1"/>
</dbReference>
<accession>H0EPA2</accession>
<keyword evidence="2" id="KW-0808">Transferase</keyword>
<reference evidence="2 3" key="1">
    <citation type="journal article" date="2012" name="Eukaryot. Cell">
        <title>Genome sequence of the fungus Glarea lozoyensis: the first genome sequence of a species from the Helotiaceae family.</title>
        <authorList>
            <person name="Youssar L."/>
            <person name="Gruening B.A."/>
            <person name="Erxleben A."/>
            <person name="Guenther S."/>
            <person name="Huettel W."/>
        </authorList>
    </citation>
    <scope>NUCLEOTIDE SEQUENCE [LARGE SCALE GENOMIC DNA]</scope>
    <source>
        <strain evidence="3">ATCC 74030 / MF5533</strain>
    </source>
</reference>
<dbReference type="SUPFAM" id="SSF81891">
    <property type="entry name" value="Poly A polymerase C-terminal region-like"/>
    <property type="match status" value="1"/>
</dbReference>
<evidence type="ECO:0000313" key="2">
    <source>
        <dbReference type="EMBL" id="EHK99602.1"/>
    </source>
</evidence>
<keyword evidence="1" id="KW-0694">RNA-binding</keyword>